<dbReference type="Proteomes" id="UP000429607">
    <property type="component" value="Unassembled WGS sequence"/>
</dbReference>
<proteinExistence type="predicted"/>
<accession>A0A6A3GVV1</accession>
<gene>
    <name evidence="1" type="ORF">PR001_g30107</name>
</gene>
<organism evidence="1 2">
    <name type="scientific">Phytophthora rubi</name>
    <dbReference type="NCBI Taxonomy" id="129364"/>
    <lineage>
        <taxon>Eukaryota</taxon>
        <taxon>Sar</taxon>
        <taxon>Stramenopiles</taxon>
        <taxon>Oomycota</taxon>
        <taxon>Peronosporomycetes</taxon>
        <taxon>Peronosporales</taxon>
        <taxon>Peronosporaceae</taxon>
        <taxon>Phytophthora</taxon>
    </lineage>
</organism>
<evidence type="ECO:0008006" key="3">
    <source>
        <dbReference type="Google" id="ProtNLM"/>
    </source>
</evidence>
<reference evidence="1 2" key="1">
    <citation type="submission" date="2018-09" db="EMBL/GenBank/DDBJ databases">
        <title>Genomic investigation of the strawberry pathogen Phytophthora fragariae indicates pathogenicity is determined by transcriptional variation in three key races.</title>
        <authorList>
            <person name="Adams T.M."/>
            <person name="Armitage A.D."/>
            <person name="Sobczyk M.K."/>
            <person name="Bates H.J."/>
            <person name="Dunwell J.M."/>
            <person name="Nellist C.F."/>
            <person name="Harrison R.J."/>
        </authorList>
    </citation>
    <scope>NUCLEOTIDE SEQUENCE [LARGE SCALE GENOMIC DNA]</scope>
    <source>
        <strain evidence="1 2">SCRP249</strain>
    </source>
</reference>
<name>A0A6A3GVV1_9STRA</name>
<dbReference type="AlphaFoldDB" id="A0A6A3GVV1"/>
<evidence type="ECO:0000313" key="2">
    <source>
        <dbReference type="Proteomes" id="UP000429607"/>
    </source>
</evidence>
<comment type="caution">
    <text evidence="1">The sequence shown here is derived from an EMBL/GenBank/DDBJ whole genome shotgun (WGS) entry which is preliminary data.</text>
</comment>
<dbReference type="EMBL" id="QXFV01006508">
    <property type="protein sequence ID" value="KAE8961236.1"/>
    <property type="molecule type" value="Genomic_DNA"/>
</dbReference>
<evidence type="ECO:0000313" key="1">
    <source>
        <dbReference type="EMBL" id="KAE8961236.1"/>
    </source>
</evidence>
<sequence length="192" mass="20924">LVWYSGGEVDVRVRAKDAKLRLQGCSGGEVDVRVRAKDAKLRLQGCSGGEVDVRVRAKDAKLRLQGCSGGEVDVRVRAKDAKLRLQAYQHLTSKISKSKSNFDHMKCVYLLDSLCAELIITPTATPVPTIVVGSQSRLRLRPPPLEARLQPLDTDAGADCDSGGYPWQLDGDVGPSHAGDADCDWNQHMPLF</sequence>
<protein>
    <recommendedName>
        <fullName evidence="3">Adhesin domain-containing protein</fullName>
    </recommendedName>
</protein>
<feature type="non-terminal residue" evidence="1">
    <location>
        <position position="1"/>
    </location>
</feature>